<feature type="region of interest" description="Disordered" evidence="1">
    <location>
        <begin position="601"/>
        <end position="621"/>
    </location>
</feature>
<reference evidence="2 3" key="1">
    <citation type="submission" date="2023-11" db="EMBL/GenBank/DDBJ databases">
        <authorList>
            <person name="Hedman E."/>
            <person name="Englund M."/>
            <person name="Stromberg M."/>
            <person name="Nyberg Akerstrom W."/>
            <person name="Nylinder S."/>
            <person name="Jareborg N."/>
            <person name="Kallberg Y."/>
            <person name="Kronander E."/>
        </authorList>
    </citation>
    <scope>NUCLEOTIDE SEQUENCE [LARGE SCALE GENOMIC DNA]</scope>
</reference>
<evidence type="ECO:0000313" key="2">
    <source>
        <dbReference type="EMBL" id="CAK1592100.1"/>
    </source>
</evidence>
<feature type="non-terminal residue" evidence="2">
    <location>
        <position position="801"/>
    </location>
</feature>
<evidence type="ECO:0000313" key="3">
    <source>
        <dbReference type="Proteomes" id="UP001314205"/>
    </source>
</evidence>
<dbReference type="EMBL" id="CAVLGL010000087">
    <property type="protein sequence ID" value="CAK1592100.1"/>
    <property type="molecule type" value="Genomic_DNA"/>
</dbReference>
<organism evidence="2 3">
    <name type="scientific">Parnassius mnemosyne</name>
    <name type="common">clouded apollo</name>
    <dbReference type="NCBI Taxonomy" id="213953"/>
    <lineage>
        <taxon>Eukaryota</taxon>
        <taxon>Metazoa</taxon>
        <taxon>Ecdysozoa</taxon>
        <taxon>Arthropoda</taxon>
        <taxon>Hexapoda</taxon>
        <taxon>Insecta</taxon>
        <taxon>Pterygota</taxon>
        <taxon>Neoptera</taxon>
        <taxon>Endopterygota</taxon>
        <taxon>Lepidoptera</taxon>
        <taxon>Glossata</taxon>
        <taxon>Ditrysia</taxon>
        <taxon>Papilionoidea</taxon>
        <taxon>Papilionidae</taxon>
        <taxon>Parnassiinae</taxon>
        <taxon>Parnassini</taxon>
        <taxon>Parnassius</taxon>
        <taxon>Driopa</taxon>
    </lineage>
</organism>
<evidence type="ECO:0000256" key="1">
    <source>
        <dbReference type="SAM" id="MobiDB-lite"/>
    </source>
</evidence>
<name>A0AAV1L9H3_9NEOP</name>
<comment type="caution">
    <text evidence="2">The sequence shown here is derived from an EMBL/GenBank/DDBJ whole genome shotgun (WGS) entry which is preliminary data.</text>
</comment>
<proteinExistence type="predicted"/>
<dbReference type="AlphaFoldDB" id="A0AAV1L9H3"/>
<keyword evidence="3" id="KW-1185">Reference proteome</keyword>
<dbReference type="Proteomes" id="UP001314205">
    <property type="component" value="Unassembled WGS sequence"/>
</dbReference>
<sequence>MMSLDKNAEFLEKMDSDESIDLGAANTKLAELVENMPQILANMPEIASKLSEFANTSFELPEFASIMNSLPDVNNEAQLTPETLKQIRELKLNKTRDSVKVTKNTAKRKNNRRIKNNFDNSEVMSTMTFELDSKDISELLKDEKDLQGLMKNKTNNKEDFKDLLFSISAQVVINKVFEYVKQNKSPELVKCIEEDRDLFGKTTLTPEMYTKESTLFDNSVKDALSMDELRELVRSRFNSWKHYVAAKFKSIPIELLENEIETMLDKFQSYIQDLAGKQCANDTDKITEKIEEVRRSMEGETDSDNESCAASKESLKQITKLLSPQAGNTFDLLIMKLSKMTEDQKNTVKSLKFKYIDVVRRCIDSQQLINWILSDPETAADVILEHTGLPAKKPDSVPDFAVMTLDRKKDYFTERLRGMNRIFMQTLPKKALTGDEWLVMLYRLEQLEESLKETFAKILPPVKVNSQTQIASEAEILAARGLSKIIGKSNAVRNVKKTNAEPLKPVKKEEKASEAVEIKEIPKETDKDDRKCKNDALLAKCEAILTSKGEKTLLDSFYTIKSYITQGLPVPETYKKHVISICSSIDAKLLDEDIEETLKLKTDDKNEDGDPEVSKDKTPLSVIGSQNPELLAKYSAQALRNAKQTLNAVAFRNMMRNGQTKSESDACDTPKSDCKWTNDCICNSCKSSDVTGSVCLGDIVKQCYDMEAKSKNGLEEKKKEAKQAKPLPKQAKPAAKVCENASHQQHVCKVGHNGGNTCAGETVSDQPCSCCYCTVFGHAPPLTTPVPRNFNETRERLRSIL</sequence>
<protein>
    <submittedName>
        <fullName evidence="2">Uncharacterized protein</fullName>
    </submittedName>
</protein>
<accession>A0AAV1L9H3</accession>
<gene>
    <name evidence="2" type="ORF">PARMNEM_LOCUS12150</name>
</gene>